<dbReference type="PANTHER" id="PTHR37485:SF1">
    <property type="entry name" value="CELL DIVISION PROTEIN FTSB"/>
    <property type="match status" value="1"/>
</dbReference>
<evidence type="ECO:0000256" key="6">
    <source>
        <dbReference type="ARBA" id="ARBA00023306"/>
    </source>
</evidence>
<name>A0A1H0BRV8_9BACT</name>
<evidence type="ECO:0000256" key="1">
    <source>
        <dbReference type="ARBA" id="ARBA00022475"/>
    </source>
</evidence>
<evidence type="ECO:0000256" key="7">
    <source>
        <dbReference type="SAM" id="Coils"/>
    </source>
</evidence>
<keyword evidence="4" id="KW-1133">Transmembrane helix</keyword>
<evidence type="ECO:0000256" key="3">
    <source>
        <dbReference type="ARBA" id="ARBA00022692"/>
    </source>
</evidence>
<reference evidence="8 9" key="1">
    <citation type="submission" date="2016-10" db="EMBL/GenBank/DDBJ databases">
        <authorList>
            <person name="de Groot N.N."/>
        </authorList>
    </citation>
    <scope>NUCLEOTIDE SEQUENCE [LARGE SCALE GENOMIC DNA]</scope>
    <source>
        <strain evidence="8 9">DSM 15269</strain>
    </source>
</reference>
<keyword evidence="3" id="KW-0812">Transmembrane</keyword>
<proteinExistence type="predicted"/>
<keyword evidence="7" id="KW-0175">Coiled coil</keyword>
<keyword evidence="6" id="KW-0131">Cell cycle</keyword>
<evidence type="ECO:0000256" key="2">
    <source>
        <dbReference type="ARBA" id="ARBA00022618"/>
    </source>
</evidence>
<sequence length="89" mass="10789">MKKVVIILLAVINITLIYQIIFSENNIRKYFILKDKMVFLQEKVDKLKNKNRLISAEILMLRNNPTYKKFILRKELNYIKKDEILYLVQ</sequence>
<dbReference type="GO" id="GO:0030428">
    <property type="term" value="C:cell septum"/>
    <property type="evidence" value="ECO:0007669"/>
    <property type="project" value="TreeGrafter"/>
</dbReference>
<dbReference type="STRING" id="206665.SAMN04488516_102270"/>
<keyword evidence="1" id="KW-1003">Cell membrane</keyword>
<dbReference type="EMBL" id="FNIN01000002">
    <property type="protein sequence ID" value="SDN48378.1"/>
    <property type="molecule type" value="Genomic_DNA"/>
</dbReference>
<keyword evidence="9" id="KW-1185">Reference proteome</keyword>
<keyword evidence="5" id="KW-0472">Membrane</keyword>
<dbReference type="OrthoDB" id="5471911at2"/>
<protein>
    <submittedName>
        <fullName evidence="8">Septum formation initiator</fullName>
    </submittedName>
</protein>
<feature type="coiled-coil region" evidence="7">
    <location>
        <begin position="30"/>
        <end position="64"/>
    </location>
</feature>
<dbReference type="GO" id="GO:0043093">
    <property type="term" value="P:FtsZ-dependent cytokinesis"/>
    <property type="evidence" value="ECO:0007669"/>
    <property type="project" value="TreeGrafter"/>
</dbReference>
<dbReference type="Proteomes" id="UP000199602">
    <property type="component" value="Unassembled WGS sequence"/>
</dbReference>
<evidence type="ECO:0000256" key="4">
    <source>
        <dbReference type="ARBA" id="ARBA00022989"/>
    </source>
</evidence>
<dbReference type="InterPro" id="IPR023081">
    <property type="entry name" value="Cell_div_FtsB"/>
</dbReference>
<organism evidence="8 9">
    <name type="scientific">Desulfonauticus submarinus</name>
    <dbReference type="NCBI Taxonomy" id="206665"/>
    <lineage>
        <taxon>Bacteria</taxon>
        <taxon>Pseudomonadati</taxon>
        <taxon>Thermodesulfobacteriota</taxon>
        <taxon>Desulfovibrionia</taxon>
        <taxon>Desulfovibrionales</taxon>
        <taxon>Desulfonauticaceae</taxon>
        <taxon>Desulfonauticus</taxon>
    </lineage>
</organism>
<evidence type="ECO:0000313" key="9">
    <source>
        <dbReference type="Proteomes" id="UP000199602"/>
    </source>
</evidence>
<dbReference type="Pfam" id="PF04977">
    <property type="entry name" value="DivIC"/>
    <property type="match status" value="1"/>
</dbReference>
<gene>
    <name evidence="8" type="ORF">SAMN04488516_102270</name>
</gene>
<dbReference type="InterPro" id="IPR007060">
    <property type="entry name" value="FtsL/DivIC"/>
</dbReference>
<keyword evidence="2" id="KW-0132">Cell division</keyword>
<accession>A0A1H0BRV8</accession>
<evidence type="ECO:0000256" key="5">
    <source>
        <dbReference type="ARBA" id="ARBA00023136"/>
    </source>
</evidence>
<dbReference type="RefSeq" id="WP_092063611.1">
    <property type="nucleotide sequence ID" value="NZ_FNIN01000002.1"/>
</dbReference>
<dbReference type="AlphaFoldDB" id="A0A1H0BRV8"/>
<dbReference type="PANTHER" id="PTHR37485">
    <property type="entry name" value="CELL DIVISION PROTEIN FTSB"/>
    <property type="match status" value="1"/>
</dbReference>
<evidence type="ECO:0000313" key="8">
    <source>
        <dbReference type="EMBL" id="SDN48378.1"/>
    </source>
</evidence>